<dbReference type="SUPFAM" id="SSF103481">
    <property type="entry name" value="Multidrug resistance efflux transporter EmrE"/>
    <property type="match status" value="1"/>
</dbReference>
<proteinExistence type="predicted"/>
<feature type="transmembrane region" description="Helical" evidence="6">
    <location>
        <begin position="138"/>
        <end position="156"/>
    </location>
</feature>
<evidence type="ECO:0008006" key="9">
    <source>
        <dbReference type="Google" id="ProtNLM"/>
    </source>
</evidence>
<dbReference type="InterPro" id="IPR008521">
    <property type="entry name" value="Mg_trans_NIPA"/>
</dbReference>
<evidence type="ECO:0000256" key="4">
    <source>
        <dbReference type="ARBA" id="ARBA00023136"/>
    </source>
</evidence>
<name>A0AB34K8H9_PRYPA</name>
<feature type="transmembrane region" description="Helical" evidence="6">
    <location>
        <begin position="247"/>
        <end position="266"/>
    </location>
</feature>
<feature type="region of interest" description="Disordered" evidence="5">
    <location>
        <begin position="428"/>
        <end position="507"/>
    </location>
</feature>
<organism evidence="7 8">
    <name type="scientific">Prymnesium parvum</name>
    <name type="common">Toxic golden alga</name>
    <dbReference type="NCBI Taxonomy" id="97485"/>
    <lineage>
        <taxon>Eukaryota</taxon>
        <taxon>Haptista</taxon>
        <taxon>Haptophyta</taxon>
        <taxon>Prymnesiophyceae</taxon>
        <taxon>Prymnesiales</taxon>
        <taxon>Prymnesiaceae</taxon>
        <taxon>Prymnesium</taxon>
    </lineage>
</organism>
<keyword evidence="8" id="KW-1185">Reference proteome</keyword>
<reference evidence="7 8" key="1">
    <citation type="journal article" date="2024" name="Science">
        <title>Giant polyketide synthase enzymes in the biosynthesis of giant marine polyether toxins.</title>
        <authorList>
            <person name="Fallon T.R."/>
            <person name="Shende V.V."/>
            <person name="Wierzbicki I.H."/>
            <person name="Pendleton A.L."/>
            <person name="Watervoot N.F."/>
            <person name="Auber R.P."/>
            <person name="Gonzalez D.J."/>
            <person name="Wisecaver J.H."/>
            <person name="Moore B.S."/>
        </authorList>
    </citation>
    <scope>NUCLEOTIDE SEQUENCE [LARGE SCALE GENOMIC DNA]</scope>
    <source>
        <strain evidence="7 8">12B1</strain>
    </source>
</reference>
<comment type="caution">
    <text evidence="7">The sequence shown here is derived from an EMBL/GenBank/DDBJ whole genome shotgun (WGS) entry which is preliminary data.</text>
</comment>
<protein>
    <recommendedName>
        <fullName evidence="9">Magnesium transporter</fullName>
    </recommendedName>
</protein>
<dbReference type="AlphaFoldDB" id="A0AB34K8H9"/>
<comment type="subcellular location">
    <subcellularLocation>
        <location evidence="1">Membrane</location>
        <topology evidence="1">Multi-pass membrane protein</topology>
    </subcellularLocation>
</comment>
<feature type="transmembrane region" description="Helical" evidence="6">
    <location>
        <begin position="214"/>
        <end position="235"/>
    </location>
</feature>
<evidence type="ECO:0000256" key="3">
    <source>
        <dbReference type="ARBA" id="ARBA00022989"/>
    </source>
</evidence>
<feature type="transmembrane region" description="Helical" evidence="6">
    <location>
        <begin position="278"/>
        <end position="296"/>
    </location>
</feature>
<feature type="transmembrane region" description="Helical" evidence="6">
    <location>
        <begin position="6"/>
        <end position="28"/>
    </location>
</feature>
<evidence type="ECO:0000256" key="6">
    <source>
        <dbReference type="SAM" id="Phobius"/>
    </source>
</evidence>
<feature type="transmembrane region" description="Helical" evidence="6">
    <location>
        <begin position="68"/>
        <end position="89"/>
    </location>
</feature>
<dbReference type="Proteomes" id="UP001515480">
    <property type="component" value="Unassembled WGS sequence"/>
</dbReference>
<keyword evidence="3 6" id="KW-1133">Transmembrane helix</keyword>
<evidence type="ECO:0000256" key="1">
    <source>
        <dbReference type="ARBA" id="ARBA00004141"/>
    </source>
</evidence>
<accession>A0AB34K8H9</accession>
<keyword evidence="4 6" id="KW-0472">Membrane</keyword>
<dbReference type="EMBL" id="JBGBPQ010000001">
    <property type="protein sequence ID" value="KAL1530640.1"/>
    <property type="molecule type" value="Genomic_DNA"/>
</dbReference>
<feature type="transmembrane region" description="Helical" evidence="6">
    <location>
        <begin position="96"/>
        <end position="118"/>
    </location>
</feature>
<dbReference type="GO" id="GO:0016020">
    <property type="term" value="C:membrane"/>
    <property type="evidence" value="ECO:0007669"/>
    <property type="project" value="UniProtKB-SubCell"/>
</dbReference>
<evidence type="ECO:0000313" key="7">
    <source>
        <dbReference type="EMBL" id="KAL1530640.1"/>
    </source>
</evidence>
<feature type="compositionally biased region" description="Basic and acidic residues" evidence="5">
    <location>
        <begin position="335"/>
        <end position="346"/>
    </location>
</feature>
<keyword evidence="2 6" id="KW-0812">Transmembrane</keyword>
<dbReference type="PANTHER" id="PTHR12570">
    <property type="match status" value="1"/>
</dbReference>
<feature type="compositionally biased region" description="Polar residues" evidence="5">
    <location>
        <begin position="478"/>
        <end position="489"/>
    </location>
</feature>
<dbReference type="InterPro" id="IPR037185">
    <property type="entry name" value="EmrE-like"/>
</dbReference>
<evidence type="ECO:0000256" key="5">
    <source>
        <dbReference type="SAM" id="MobiDB-lite"/>
    </source>
</evidence>
<feature type="transmembrane region" description="Helical" evidence="6">
    <location>
        <begin position="40"/>
        <end position="62"/>
    </location>
</feature>
<gene>
    <name evidence="7" type="ORF">AB1Y20_001540</name>
</gene>
<evidence type="ECO:0000256" key="2">
    <source>
        <dbReference type="ARBA" id="ARBA00022692"/>
    </source>
</evidence>
<feature type="transmembrane region" description="Helical" evidence="6">
    <location>
        <begin position="177"/>
        <end position="202"/>
    </location>
</feature>
<feature type="region of interest" description="Disordered" evidence="5">
    <location>
        <begin position="319"/>
        <end position="346"/>
    </location>
</feature>
<dbReference type="Pfam" id="PF05653">
    <property type="entry name" value="Mg_trans_NIPA"/>
    <property type="match status" value="1"/>
</dbReference>
<sequence>MWFLVGMGIALLSTFLTTVSIFILKYSADVEKGRPPWRRYRFFGGLALNLMSEFVLFSFAMAFTPISLLAPLTGTGVVFSALIASSGIVPGVQEKLAVIDWVCTCLVLIGVSIAAIFGPGSNEATDLNALPSAMSNPGFLAFVTLAISIILGWLVLCKVTALESIRPDDKSLNYTIFSGLSASLCGSLCVVLLKVVMVALRYIAQGDNTPFHSWAVWLACVSLAVFAPLQLYLLNSMLASGSVTLSVPLYLSLMVLLVAAGGGLLFSEFQSLPPFNTSMFALSVASVMCGLAVLSFRQQKKLLLQQQLESAQQLRADFSHNANNSSGKSSGKSGSHRDERSVTVRETDVEVQTAVLASFHTAHSIARGSFQADGAAGTACRLSANEPAEKSGRLVDPETVTAQSVRTSAADDAALGAVHVEMPQLAARAGSSCDASSSRRRVYSQDPARPLPEPNYDVDEHETTDRGVSCHSGCAQLAGSQHKQGQSHVLSGPAADPDEPDDPRLTL</sequence>
<dbReference type="GO" id="GO:0015095">
    <property type="term" value="F:magnesium ion transmembrane transporter activity"/>
    <property type="evidence" value="ECO:0007669"/>
    <property type="project" value="InterPro"/>
</dbReference>
<evidence type="ECO:0000313" key="8">
    <source>
        <dbReference type="Proteomes" id="UP001515480"/>
    </source>
</evidence>